<dbReference type="Gene3D" id="3.30.300.30">
    <property type="match status" value="1"/>
</dbReference>
<sequence>MSVYDERPWLALYDEGVPADPVLPHETGLAMFDAAVARDPRAPLLHYLDTTLTTGQVDELAAGLAVGLAEEYGVGRGDRVMVQVQNMPAFVLAMIATWRLGAVLVPINPMFRDSELDKLMADAAPRVLIQLESLVPVLASVTSRHDTAVISASELDFVTSWPEDIFPGVRRARVEGVRDLGELIGSHTGKRPPTVETAGDDLAFLVYTSGTTGPPKGAMNLHRGVVFSSENYRNWCKLTDQDVCLGIAPLFHVTGLIAHIGVAFLLPMPLVLGYRFHPVMMARLIEKYRASWVMGSITAYIALLNEPTIDSFDLSSLSKLWSGGQAVSPTTVEELEKRFGAYVHNLYGLTEVTSESHAVPAGRRAPVDPDSGALSVGPPVSGYVVRVVDEHGNDVPVGEVGELVMESDSVVPGYWRKPAESEKAIPGGRLFTGDVGFMDTEGWFYIVDRKKDLIIASGFKIWPREVEDVLYQHPAVKEAAVVGVPDSYRGETVAAFVSLKPGAHAEPGELVAFCKQRLAAFKYPRTVEILDEIPKNPNGKILRRSLRGRVATVETRRA</sequence>
<dbReference type="PANTHER" id="PTHR43767">
    <property type="entry name" value="LONG-CHAIN-FATTY-ACID--COA LIGASE"/>
    <property type="match status" value="1"/>
</dbReference>
<protein>
    <submittedName>
        <fullName evidence="6">Long-chain fatty acid--CoA ligase</fullName>
    </submittedName>
</protein>
<proteinExistence type="inferred from homology"/>
<evidence type="ECO:0000259" key="5">
    <source>
        <dbReference type="Pfam" id="PF13193"/>
    </source>
</evidence>
<evidence type="ECO:0000256" key="3">
    <source>
        <dbReference type="SAM" id="Phobius"/>
    </source>
</evidence>
<keyword evidence="2 6" id="KW-0436">Ligase</keyword>
<dbReference type="PANTHER" id="PTHR43767:SF1">
    <property type="entry name" value="NONRIBOSOMAL PEPTIDE SYNTHASE PES1 (EUROFUNG)-RELATED"/>
    <property type="match status" value="1"/>
</dbReference>
<dbReference type="PROSITE" id="PS00455">
    <property type="entry name" value="AMP_BINDING"/>
    <property type="match status" value="1"/>
</dbReference>
<dbReference type="SUPFAM" id="SSF56801">
    <property type="entry name" value="Acetyl-CoA synthetase-like"/>
    <property type="match status" value="1"/>
</dbReference>
<dbReference type="AlphaFoldDB" id="A0A558BGC7"/>
<dbReference type="InterPro" id="IPR042099">
    <property type="entry name" value="ANL_N_sf"/>
</dbReference>
<evidence type="ECO:0000313" key="6">
    <source>
        <dbReference type="EMBL" id="TVT35557.1"/>
    </source>
</evidence>
<dbReference type="RefSeq" id="WP_144591361.1">
    <property type="nucleotide sequence ID" value="NZ_VJWX01000328.1"/>
</dbReference>
<dbReference type="Pfam" id="PF13193">
    <property type="entry name" value="AMP-binding_C"/>
    <property type="match status" value="1"/>
</dbReference>
<dbReference type="Gene3D" id="3.40.50.12780">
    <property type="entry name" value="N-terminal domain of ligase-like"/>
    <property type="match status" value="1"/>
</dbReference>
<keyword evidence="3" id="KW-0812">Transmembrane</keyword>
<dbReference type="InterPro" id="IPR045851">
    <property type="entry name" value="AMP-bd_C_sf"/>
</dbReference>
<gene>
    <name evidence="6" type="ORF">FNH05_26100</name>
</gene>
<dbReference type="Pfam" id="PF00501">
    <property type="entry name" value="AMP-binding"/>
    <property type="match status" value="1"/>
</dbReference>
<feature type="domain" description="AMP-binding enzyme C-terminal" evidence="5">
    <location>
        <begin position="465"/>
        <end position="540"/>
    </location>
</feature>
<comment type="caution">
    <text evidence="6">The sequence shown here is derived from an EMBL/GenBank/DDBJ whole genome shotgun (WGS) entry which is preliminary data.</text>
</comment>
<dbReference type="FunFam" id="3.30.300.30:FF:000008">
    <property type="entry name" value="2,3-dihydroxybenzoate-AMP ligase"/>
    <property type="match status" value="1"/>
</dbReference>
<evidence type="ECO:0000256" key="2">
    <source>
        <dbReference type="ARBA" id="ARBA00022598"/>
    </source>
</evidence>
<feature type="transmembrane region" description="Helical" evidence="3">
    <location>
        <begin position="250"/>
        <end position="274"/>
    </location>
</feature>
<dbReference type="EMBL" id="VJWX01000328">
    <property type="protein sequence ID" value="TVT35557.1"/>
    <property type="molecule type" value="Genomic_DNA"/>
</dbReference>
<dbReference type="Proteomes" id="UP000320011">
    <property type="component" value="Unassembled WGS sequence"/>
</dbReference>
<evidence type="ECO:0000259" key="4">
    <source>
        <dbReference type="Pfam" id="PF00501"/>
    </source>
</evidence>
<name>A0A558BGC7_9PSEU</name>
<keyword evidence="3" id="KW-1133">Transmembrane helix</keyword>
<dbReference type="InterPro" id="IPR000873">
    <property type="entry name" value="AMP-dep_synth/lig_dom"/>
</dbReference>
<organism evidence="6 7">
    <name type="scientific">Amycolatopsis rhizosphaerae</name>
    <dbReference type="NCBI Taxonomy" id="2053003"/>
    <lineage>
        <taxon>Bacteria</taxon>
        <taxon>Bacillati</taxon>
        <taxon>Actinomycetota</taxon>
        <taxon>Actinomycetes</taxon>
        <taxon>Pseudonocardiales</taxon>
        <taxon>Pseudonocardiaceae</taxon>
        <taxon>Amycolatopsis</taxon>
    </lineage>
</organism>
<reference evidence="6 7" key="2">
    <citation type="submission" date="2019-08" db="EMBL/GenBank/DDBJ databases">
        <title>Amycolatopsis acidicola sp. nov., isolated from peat swamp forest soil.</title>
        <authorList>
            <person name="Srisuk N."/>
        </authorList>
    </citation>
    <scope>NUCLEOTIDE SEQUENCE [LARGE SCALE GENOMIC DNA]</scope>
    <source>
        <strain evidence="6 7">TBRC 6029</strain>
    </source>
</reference>
<dbReference type="OrthoDB" id="9803968at2"/>
<keyword evidence="3" id="KW-0472">Membrane</keyword>
<comment type="similarity">
    <text evidence="1">Belongs to the ATP-dependent AMP-binding enzyme family.</text>
</comment>
<dbReference type="GO" id="GO:0016878">
    <property type="term" value="F:acid-thiol ligase activity"/>
    <property type="evidence" value="ECO:0007669"/>
    <property type="project" value="UniProtKB-ARBA"/>
</dbReference>
<evidence type="ECO:0000256" key="1">
    <source>
        <dbReference type="ARBA" id="ARBA00006432"/>
    </source>
</evidence>
<accession>A0A558BGC7</accession>
<feature type="domain" description="AMP-dependent synthetase/ligase" evidence="4">
    <location>
        <begin position="32"/>
        <end position="415"/>
    </location>
</feature>
<dbReference type="InterPro" id="IPR020845">
    <property type="entry name" value="AMP-binding_CS"/>
</dbReference>
<dbReference type="InterPro" id="IPR050237">
    <property type="entry name" value="ATP-dep_AMP-bd_enzyme"/>
</dbReference>
<keyword evidence="7" id="KW-1185">Reference proteome</keyword>
<reference evidence="6 7" key="1">
    <citation type="submission" date="2019-07" db="EMBL/GenBank/DDBJ databases">
        <authorList>
            <person name="Duangmal K."/>
            <person name="Teo W.F.A."/>
        </authorList>
    </citation>
    <scope>NUCLEOTIDE SEQUENCE [LARGE SCALE GENOMIC DNA]</scope>
    <source>
        <strain evidence="6 7">TBRC 6029</strain>
    </source>
</reference>
<evidence type="ECO:0000313" key="7">
    <source>
        <dbReference type="Proteomes" id="UP000320011"/>
    </source>
</evidence>
<dbReference type="InterPro" id="IPR025110">
    <property type="entry name" value="AMP-bd_C"/>
</dbReference>